<evidence type="ECO:0000256" key="1">
    <source>
        <dbReference type="SAM" id="MobiDB-lite"/>
    </source>
</evidence>
<name>A0A8X6SF57_TRICX</name>
<feature type="region of interest" description="Disordered" evidence="1">
    <location>
        <begin position="1"/>
        <end position="40"/>
    </location>
</feature>
<sequence length="112" mass="12308">MGTTNQHRTRGRKPCLVNENCRNSRRRKDDDPDNGSGQTLVGIWSSVSATPATSATEEDLTTQITVASADHQHTGFVGMRPTILRPPVSTVSSPMWRQLQIIPLIIISDVNL</sequence>
<dbReference type="EMBL" id="BMAU01021296">
    <property type="protein sequence ID" value="GFY10255.1"/>
    <property type="molecule type" value="Genomic_DNA"/>
</dbReference>
<accession>A0A8X6SF57</accession>
<dbReference type="Proteomes" id="UP000887159">
    <property type="component" value="Unassembled WGS sequence"/>
</dbReference>
<comment type="caution">
    <text evidence="2">The sequence shown here is derived from an EMBL/GenBank/DDBJ whole genome shotgun (WGS) entry which is preliminary data.</text>
</comment>
<gene>
    <name evidence="2" type="ORF">TNCV_2629341</name>
</gene>
<dbReference type="AlphaFoldDB" id="A0A8X6SF57"/>
<protein>
    <submittedName>
        <fullName evidence="2">Uncharacterized protein</fullName>
    </submittedName>
</protein>
<reference evidence="2" key="1">
    <citation type="submission" date="2020-08" db="EMBL/GenBank/DDBJ databases">
        <title>Multicomponent nature underlies the extraordinary mechanical properties of spider dragline silk.</title>
        <authorList>
            <person name="Kono N."/>
            <person name="Nakamura H."/>
            <person name="Mori M."/>
            <person name="Yoshida Y."/>
            <person name="Ohtoshi R."/>
            <person name="Malay A.D."/>
            <person name="Moran D.A.P."/>
            <person name="Tomita M."/>
            <person name="Numata K."/>
            <person name="Arakawa K."/>
        </authorList>
    </citation>
    <scope>NUCLEOTIDE SEQUENCE</scope>
</reference>
<evidence type="ECO:0000313" key="2">
    <source>
        <dbReference type="EMBL" id="GFY10255.1"/>
    </source>
</evidence>
<organism evidence="2 3">
    <name type="scientific">Trichonephila clavipes</name>
    <name type="common">Golden silk orbweaver</name>
    <name type="synonym">Nephila clavipes</name>
    <dbReference type="NCBI Taxonomy" id="2585209"/>
    <lineage>
        <taxon>Eukaryota</taxon>
        <taxon>Metazoa</taxon>
        <taxon>Ecdysozoa</taxon>
        <taxon>Arthropoda</taxon>
        <taxon>Chelicerata</taxon>
        <taxon>Arachnida</taxon>
        <taxon>Araneae</taxon>
        <taxon>Araneomorphae</taxon>
        <taxon>Entelegynae</taxon>
        <taxon>Araneoidea</taxon>
        <taxon>Nephilidae</taxon>
        <taxon>Trichonephila</taxon>
    </lineage>
</organism>
<keyword evidence="3" id="KW-1185">Reference proteome</keyword>
<evidence type="ECO:0000313" key="3">
    <source>
        <dbReference type="Proteomes" id="UP000887159"/>
    </source>
</evidence>
<proteinExistence type="predicted"/>